<dbReference type="EMBL" id="BMHI01000004">
    <property type="protein sequence ID" value="GGB35276.1"/>
    <property type="molecule type" value="Genomic_DNA"/>
</dbReference>
<evidence type="ECO:0000313" key="2">
    <source>
        <dbReference type="Proteomes" id="UP000636793"/>
    </source>
</evidence>
<gene>
    <name evidence="1" type="ORF">GCM10011492_27440</name>
</gene>
<name>A0A916T9J9_9MICO</name>
<dbReference type="AlphaFoldDB" id="A0A916T9J9"/>
<dbReference type="RefSeq" id="WP_188837595.1">
    <property type="nucleotide sequence ID" value="NZ_BMHI01000004.1"/>
</dbReference>
<dbReference type="Proteomes" id="UP000636793">
    <property type="component" value="Unassembled WGS sequence"/>
</dbReference>
<sequence length="57" mass="6285">MADDFRSLIVRLAELEDAARTVPVVAAGDSSAAVNPDLQHLIDEERLVVEQIRALRE</sequence>
<accession>A0A916T9J9</accession>
<comment type="caution">
    <text evidence="1">The sequence shown here is derived from an EMBL/GenBank/DDBJ whole genome shotgun (WGS) entry which is preliminary data.</text>
</comment>
<organism evidence="1 2">
    <name type="scientific">Flexivirga endophytica</name>
    <dbReference type="NCBI Taxonomy" id="1849103"/>
    <lineage>
        <taxon>Bacteria</taxon>
        <taxon>Bacillati</taxon>
        <taxon>Actinomycetota</taxon>
        <taxon>Actinomycetes</taxon>
        <taxon>Micrococcales</taxon>
        <taxon>Dermacoccaceae</taxon>
        <taxon>Flexivirga</taxon>
    </lineage>
</organism>
<reference evidence="1" key="2">
    <citation type="submission" date="2020-09" db="EMBL/GenBank/DDBJ databases">
        <authorList>
            <person name="Sun Q."/>
            <person name="Zhou Y."/>
        </authorList>
    </citation>
    <scope>NUCLEOTIDE SEQUENCE</scope>
    <source>
        <strain evidence="1">CGMCC 1.15085</strain>
    </source>
</reference>
<evidence type="ECO:0000313" key="1">
    <source>
        <dbReference type="EMBL" id="GGB35276.1"/>
    </source>
</evidence>
<reference evidence="1" key="1">
    <citation type="journal article" date="2014" name="Int. J. Syst. Evol. Microbiol.">
        <title>Complete genome sequence of Corynebacterium casei LMG S-19264T (=DSM 44701T), isolated from a smear-ripened cheese.</title>
        <authorList>
            <consortium name="US DOE Joint Genome Institute (JGI-PGF)"/>
            <person name="Walter F."/>
            <person name="Albersmeier A."/>
            <person name="Kalinowski J."/>
            <person name="Ruckert C."/>
        </authorList>
    </citation>
    <scope>NUCLEOTIDE SEQUENCE</scope>
    <source>
        <strain evidence="1">CGMCC 1.15085</strain>
    </source>
</reference>
<keyword evidence="2" id="KW-1185">Reference proteome</keyword>
<protein>
    <submittedName>
        <fullName evidence="1">Uncharacterized protein</fullName>
    </submittedName>
</protein>
<proteinExistence type="predicted"/>